<evidence type="ECO:0000256" key="2">
    <source>
        <dbReference type="ARBA" id="ARBA00023125"/>
    </source>
</evidence>
<sequence length="414" mass="48225">MGLMIHEDELLYVCEMMHHYAKMPIFSIDLIGGTLTSLVSNTIENPLQDKWLEDMLQHCTKKDFDFPITVITLNNVEYYLCIRARESMINDHILFLGPCVFDKITKNVIYDYMIKNKVPRQLEEKLRSYLLSLPLYNKWTLSRFGQMFYYLLMRERVGLTDIQYLTPFSSDTESELQQQVANQKIEGFLHHENKYENIIRQLIKEGRLDALEKLMASVPELQGSGTVARNNPVRNEKNLAIVCVTLASRAAMDGGLNSEIAYTLSDMFIQQIESDTNFNTFVETIKKVFKEYAKQVMLAKEQRYSKVVIKVEQFIYNNLYQKLSVQEIANNVGLSADYLSKQFKKDTGITIVDYILQEKIKEAKNLINYTNLSISEISNYLQFYDQSHFIRVFKRICGITPKQYKLQNLNLDIG</sequence>
<dbReference type="Gene3D" id="1.10.10.60">
    <property type="entry name" value="Homeodomain-like"/>
    <property type="match status" value="2"/>
</dbReference>
<dbReference type="AlphaFoldDB" id="A0A3S9V151"/>
<evidence type="ECO:0000259" key="4">
    <source>
        <dbReference type="PROSITE" id="PS01124"/>
    </source>
</evidence>
<evidence type="ECO:0000256" key="1">
    <source>
        <dbReference type="ARBA" id="ARBA00023015"/>
    </source>
</evidence>
<dbReference type="GO" id="GO:0043565">
    <property type="term" value="F:sequence-specific DNA binding"/>
    <property type="evidence" value="ECO:0007669"/>
    <property type="project" value="InterPro"/>
</dbReference>
<gene>
    <name evidence="5" type="ORF">EI981_18860</name>
</gene>
<dbReference type="PANTHER" id="PTHR43280">
    <property type="entry name" value="ARAC-FAMILY TRANSCRIPTIONAL REGULATOR"/>
    <property type="match status" value="1"/>
</dbReference>
<dbReference type="SMART" id="SM00342">
    <property type="entry name" value="HTH_ARAC"/>
    <property type="match status" value="1"/>
</dbReference>
<dbReference type="SUPFAM" id="SSF46689">
    <property type="entry name" value="Homeodomain-like"/>
    <property type="match status" value="2"/>
</dbReference>
<keyword evidence="2" id="KW-0238">DNA-binding</keyword>
<dbReference type="Proteomes" id="UP000270678">
    <property type="component" value="Chromosome"/>
</dbReference>
<dbReference type="RefSeq" id="WP_127000774.1">
    <property type="nucleotide sequence ID" value="NZ_CP034346.1"/>
</dbReference>
<keyword evidence="3" id="KW-0804">Transcription</keyword>
<accession>A0A3S9V151</accession>
<dbReference type="GO" id="GO:0003700">
    <property type="term" value="F:DNA-binding transcription factor activity"/>
    <property type="evidence" value="ECO:0007669"/>
    <property type="project" value="InterPro"/>
</dbReference>
<dbReference type="EMBL" id="CP034346">
    <property type="protein sequence ID" value="AZS16302.1"/>
    <property type="molecule type" value="Genomic_DNA"/>
</dbReference>
<dbReference type="PROSITE" id="PS01124">
    <property type="entry name" value="HTH_ARAC_FAMILY_2"/>
    <property type="match status" value="1"/>
</dbReference>
<keyword evidence="1" id="KW-0805">Transcription regulation</keyword>
<dbReference type="KEGG" id="plut:EI981_18860"/>
<dbReference type="PANTHER" id="PTHR43280:SF34">
    <property type="entry name" value="ARAC-FAMILY TRANSCRIPTIONAL REGULATOR"/>
    <property type="match status" value="1"/>
</dbReference>
<evidence type="ECO:0000313" key="5">
    <source>
        <dbReference type="EMBL" id="AZS16302.1"/>
    </source>
</evidence>
<protein>
    <submittedName>
        <fullName evidence="5">AraC family transcriptional regulator</fullName>
    </submittedName>
</protein>
<dbReference type="InterPro" id="IPR018062">
    <property type="entry name" value="HTH_AraC-typ_CS"/>
</dbReference>
<reference evidence="6" key="1">
    <citation type="submission" date="2018-12" db="EMBL/GenBank/DDBJ databases">
        <title>Complete genome sequence of Paenibacillus sp. MBLB1234.</title>
        <authorList>
            <person name="Nam Y.-D."/>
            <person name="Kang J."/>
            <person name="Chung W.-H."/>
            <person name="Park Y.S."/>
        </authorList>
    </citation>
    <scope>NUCLEOTIDE SEQUENCE [LARGE SCALE GENOMIC DNA]</scope>
    <source>
        <strain evidence="6">MBLB1234</strain>
    </source>
</reference>
<evidence type="ECO:0000256" key="3">
    <source>
        <dbReference type="ARBA" id="ARBA00023163"/>
    </source>
</evidence>
<dbReference type="InterPro" id="IPR018060">
    <property type="entry name" value="HTH_AraC"/>
</dbReference>
<feature type="domain" description="HTH araC/xylS-type" evidence="4">
    <location>
        <begin position="309"/>
        <end position="407"/>
    </location>
</feature>
<organism evidence="5 6">
    <name type="scientific">Paenibacillus lutimineralis</name>
    <dbReference type="NCBI Taxonomy" id="2707005"/>
    <lineage>
        <taxon>Bacteria</taxon>
        <taxon>Bacillati</taxon>
        <taxon>Bacillota</taxon>
        <taxon>Bacilli</taxon>
        <taxon>Bacillales</taxon>
        <taxon>Paenibacillaceae</taxon>
        <taxon>Paenibacillus</taxon>
    </lineage>
</organism>
<dbReference type="InterPro" id="IPR009057">
    <property type="entry name" value="Homeodomain-like_sf"/>
</dbReference>
<proteinExistence type="predicted"/>
<dbReference type="OrthoDB" id="247151at2"/>
<evidence type="ECO:0000313" key="6">
    <source>
        <dbReference type="Proteomes" id="UP000270678"/>
    </source>
</evidence>
<keyword evidence="6" id="KW-1185">Reference proteome</keyword>
<dbReference type="PROSITE" id="PS00041">
    <property type="entry name" value="HTH_ARAC_FAMILY_1"/>
    <property type="match status" value="1"/>
</dbReference>
<name>A0A3S9V151_9BACL</name>
<dbReference type="Pfam" id="PF12833">
    <property type="entry name" value="HTH_18"/>
    <property type="match status" value="1"/>
</dbReference>